<dbReference type="Proteomes" id="UP000188726">
    <property type="component" value="Unassembled WGS sequence"/>
</dbReference>
<dbReference type="PANTHER" id="PTHR34319:SF7">
    <property type="entry name" value="HNH ENDONUCLEASE DOMAIN-CONTAINING PROTEIN"/>
    <property type="match status" value="1"/>
</dbReference>
<protein>
    <recommendedName>
        <fullName evidence="3">Hcp family type VI secretion system effector</fullName>
    </recommendedName>
</protein>
<dbReference type="InterPro" id="IPR052947">
    <property type="entry name" value="T6SS_Hcp1_domain"/>
</dbReference>
<accession>A0AB36K3M6</accession>
<dbReference type="RefSeq" id="WP_077459103.1">
    <property type="nucleotide sequence ID" value="NZ_MUEN01000095.1"/>
</dbReference>
<evidence type="ECO:0000313" key="2">
    <source>
        <dbReference type="Proteomes" id="UP000188726"/>
    </source>
</evidence>
<sequence>MAHTAYIKMIGETQGCITQGCNTDDSIGRKAQISHMDEATVLACNYSLEKEADQVRKTLSTLTNTKPIDKASPLLGLAFSKQEKIQCEIKFYRTNDKGHNENYYTIELVDAVIAHLSFNQPHVLISGDEDMSEDIALQYKDIVWKHNITGTQGYERWE</sequence>
<dbReference type="InterPro" id="IPR008514">
    <property type="entry name" value="T6SS_Hcp"/>
</dbReference>
<dbReference type="EMBL" id="MUEO01000038">
    <property type="protein sequence ID" value="OOE42584.1"/>
    <property type="molecule type" value="Genomic_DNA"/>
</dbReference>
<gene>
    <name evidence="1" type="ORF">BZG09_13070</name>
</gene>
<dbReference type="NCBIfam" id="TIGR03344">
    <property type="entry name" value="VI_effect_Hcp1"/>
    <property type="match status" value="1"/>
</dbReference>
<organism evidence="1 2">
    <name type="scientific">Salinivibrio kushneri</name>
    <dbReference type="NCBI Taxonomy" id="1908198"/>
    <lineage>
        <taxon>Bacteria</taxon>
        <taxon>Pseudomonadati</taxon>
        <taxon>Pseudomonadota</taxon>
        <taxon>Gammaproteobacteria</taxon>
        <taxon>Vibrionales</taxon>
        <taxon>Vibrionaceae</taxon>
        <taxon>Salinivibrio</taxon>
    </lineage>
</organism>
<evidence type="ECO:0000313" key="1">
    <source>
        <dbReference type="EMBL" id="OOE42584.1"/>
    </source>
</evidence>
<dbReference type="PANTHER" id="PTHR34319">
    <property type="entry name" value="MAJOR EXPORTED PROTEIN"/>
    <property type="match status" value="1"/>
</dbReference>
<comment type="caution">
    <text evidence="1">The sequence shown here is derived from an EMBL/GenBank/DDBJ whole genome shotgun (WGS) entry which is preliminary data.</text>
</comment>
<dbReference type="SUPFAM" id="SSF141452">
    <property type="entry name" value="Hcp1-like"/>
    <property type="match status" value="1"/>
</dbReference>
<evidence type="ECO:0008006" key="3">
    <source>
        <dbReference type="Google" id="ProtNLM"/>
    </source>
</evidence>
<name>A0AB36K3M6_9GAMM</name>
<proteinExistence type="predicted"/>
<dbReference type="Gene3D" id="2.30.110.20">
    <property type="entry name" value="Hcp1-like"/>
    <property type="match status" value="1"/>
</dbReference>
<dbReference type="Pfam" id="PF05638">
    <property type="entry name" value="T6SS_HCP"/>
    <property type="match status" value="1"/>
</dbReference>
<dbReference type="AlphaFoldDB" id="A0AB36K3M6"/>
<reference evidence="1 2" key="1">
    <citation type="journal article" date="2017" name="Genome Announc.">
        <title>Draft Genome Sequences of Salinivibrio proteolyticus, Salinivibrio sharmensis, Salinivibrio siamensis, Salinivibrio costicola subsp. alcaliphilus, Salinivibrio costicola subsp. vallismortis, and 29 New Isolates Belonging to the Genus Salinivibrio.</title>
        <authorList>
            <person name="Lopez-Hermoso C."/>
            <person name="de la Haba R.R."/>
            <person name="Sanchez-Porro C."/>
            <person name="Bayliss S.C."/>
            <person name="Feil E.J."/>
            <person name="Ventosa A."/>
        </authorList>
    </citation>
    <scope>NUCLEOTIDE SEQUENCE [LARGE SCALE GENOMIC DNA]</scope>
    <source>
        <strain evidence="1 2">IC202</strain>
    </source>
</reference>
<dbReference type="InterPro" id="IPR036624">
    <property type="entry name" value="Hcp1-lik_sf"/>
</dbReference>